<protein>
    <recommendedName>
        <fullName evidence="3">Acyl-CoA dehydrogenase</fullName>
    </recommendedName>
</protein>
<evidence type="ECO:0000313" key="1">
    <source>
        <dbReference type="EMBL" id="PSM42911.1"/>
    </source>
</evidence>
<evidence type="ECO:0008006" key="3">
    <source>
        <dbReference type="Google" id="ProtNLM"/>
    </source>
</evidence>
<dbReference type="EMBL" id="PYBJ01000007">
    <property type="protein sequence ID" value="PSM42911.1"/>
    <property type="molecule type" value="Genomic_DNA"/>
</dbReference>
<gene>
    <name evidence="1" type="ORF">C6Y14_12020</name>
</gene>
<dbReference type="OrthoDB" id="4146214at2"/>
<dbReference type="AlphaFoldDB" id="A0A2P8Q9H9"/>
<name>A0A2P8Q9H9_9ACTN</name>
<dbReference type="Proteomes" id="UP000240429">
    <property type="component" value="Unassembled WGS sequence"/>
</dbReference>
<evidence type="ECO:0000313" key="2">
    <source>
        <dbReference type="Proteomes" id="UP000240429"/>
    </source>
</evidence>
<reference evidence="1 2" key="1">
    <citation type="submission" date="2018-03" db="EMBL/GenBank/DDBJ databases">
        <title>Streptomyces dioscori sp. nov., a novel endophytic actinobacterium isolated from bulbil of Dioscorea bulbifera L.</title>
        <authorList>
            <person name="Zhikuan W."/>
        </authorList>
    </citation>
    <scope>NUCLEOTIDE SEQUENCE [LARGE SCALE GENOMIC DNA]</scope>
    <source>
        <strain evidence="1 2">A217</strain>
    </source>
</reference>
<proteinExistence type="predicted"/>
<keyword evidence="2" id="KW-1185">Reference proteome</keyword>
<sequence length="313" mass="32550">MTAFTDGGHPTAFGPDSGLAQVLSFFEPEASSFSPAAWQAFTATWNWAAPLATAFPLTDPSGGPAARPVPGGFTLSGRWQLPPRAGTARWLALPLTGGVPQPTHTTTHNGPDLFVLPSKVLTGAVDGSSGDDDMSRPVFRSDGLYVPTGFATYAGGTPLRAEDAAFVWTAAAALALGTARRITYVLAVSAPSGTSPENGGSVPVTVAAAELASVLHDERLSLAAVLQGAPSARQGLSLSAAEKLAAHVRQTVDLVHHVIAVAYERALMSGRDDRQHPLAKLIESGTPILQQARYVTELLPPSDATGCRKVQDR</sequence>
<organism evidence="1 2">
    <name type="scientific">Streptomyces dioscori</name>
    <dbReference type="NCBI Taxonomy" id="2109333"/>
    <lineage>
        <taxon>Bacteria</taxon>
        <taxon>Bacillati</taxon>
        <taxon>Actinomycetota</taxon>
        <taxon>Actinomycetes</taxon>
        <taxon>Kitasatosporales</taxon>
        <taxon>Streptomycetaceae</taxon>
        <taxon>Streptomyces</taxon>
        <taxon>Streptomyces aurantiacus group</taxon>
    </lineage>
</organism>
<dbReference type="RefSeq" id="WP_107016593.1">
    <property type="nucleotide sequence ID" value="NZ_KZ679041.1"/>
</dbReference>
<accession>A0A2P8Q9H9</accession>
<comment type="caution">
    <text evidence="1">The sequence shown here is derived from an EMBL/GenBank/DDBJ whole genome shotgun (WGS) entry which is preliminary data.</text>
</comment>